<dbReference type="Pfam" id="PF06094">
    <property type="entry name" value="GGACT"/>
    <property type="match status" value="1"/>
</dbReference>
<evidence type="ECO:0000313" key="3">
    <source>
        <dbReference type="Proteomes" id="UP000297540"/>
    </source>
</evidence>
<dbReference type="SUPFAM" id="SSF110857">
    <property type="entry name" value="Gamma-glutamyl cyclotransferase-like"/>
    <property type="match status" value="1"/>
</dbReference>
<protein>
    <submittedName>
        <fullName evidence="2">Gamma-glutamylcyclotransferase</fullName>
    </submittedName>
</protein>
<dbReference type="Gene3D" id="3.10.490.10">
    <property type="entry name" value="Gamma-glutamyl cyclotransferase-like"/>
    <property type="match status" value="1"/>
</dbReference>
<evidence type="ECO:0000259" key="1">
    <source>
        <dbReference type="Pfam" id="PF06094"/>
    </source>
</evidence>
<dbReference type="OrthoDB" id="482277at2"/>
<gene>
    <name evidence="2" type="ORF">E2R66_04230</name>
</gene>
<accession>A0A4Y8SM03</accession>
<dbReference type="Proteomes" id="UP000297540">
    <property type="component" value="Unassembled WGS sequence"/>
</dbReference>
<dbReference type="InterPro" id="IPR036568">
    <property type="entry name" value="GGCT-like_sf"/>
</dbReference>
<dbReference type="InterPro" id="IPR009288">
    <property type="entry name" value="AIG2-like_dom"/>
</dbReference>
<reference evidence="2 3" key="1">
    <citation type="journal article" date="2017" name="Int. J. Syst. Evol. Microbiol.">
        <title>Mucilaginibacterpsychrotolerans sp. nov., isolated from peatlands.</title>
        <authorList>
            <person name="Deng Y."/>
            <person name="Shen L."/>
            <person name="Xu B."/>
            <person name="Liu Y."/>
            <person name="Gu Z."/>
            <person name="Liu H."/>
            <person name="Zhou Y."/>
        </authorList>
    </citation>
    <scope>NUCLEOTIDE SEQUENCE [LARGE SCALE GENOMIC DNA]</scope>
    <source>
        <strain evidence="2 3">NH7-4</strain>
    </source>
</reference>
<feature type="domain" description="Gamma-glutamylcyclotransferase AIG2-like" evidence="1">
    <location>
        <begin position="6"/>
        <end position="126"/>
    </location>
</feature>
<name>A0A4Y8SM03_9SPHI</name>
<organism evidence="2 3">
    <name type="scientific">Mucilaginibacter psychrotolerans</name>
    <dbReference type="NCBI Taxonomy" id="1524096"/>
    <lineage>
        <taxon>Bacteria</taxon>
        <taxon>Pseudomonadati</taxon>
        <taxon>Bacteroidota</taxon>
        <taxon>Sphingobacteriia</taxon>
        <taxon>Sphingobacteriales</taxon>
        <taxon>Sphingobacteriaceae</taxon>
        <taxon>Mucilaginibacter</taxon>
    </lineage>
</organism>
<comment type="caution">
    <text evidence="2">The sequence shown here is derived from an EMBL/GenBank/DDBJ whole genome shotgun (WGS) entry which is preliminary data.</text>
</comment>
<evidence type="ECO:0000313" key="2">
    <source>
        <dbReference type="EMBL" id="TFF39587.1"/>
    </source>
</evidence>
<keyword evidence="2" id="KW-0808">Transferase</keyword>
<dbReference type="CDD" id="cd06661">
    <property type="entry name" value="GGCT_like"/>
    <property type="match status" value="1"/>
</dbReference>
<dbReference type="InterPro" id="IPR013024">
    <property type="entry name" value="GGCT-like"/>
</dbReference>
<dbReference type="EMBL" id="SOZE01000003">
    <property type="protein sequence ID" value="TFF39587.1"/>
    <property type="molecule type" value="Genomic_DNA"/>
</dbReference>
<sequence>MPTHLLFVYGTLLQKDNEFGIYLKKHCAFLSAGKIKGRLYDIGEYPGLMFDAAGYFIHGNIYSVDTDDVLQVLDAYEGVGPLEDQPNLYQRINCPIVTNDGDKNAWVYVYNLPVEGSPEITSGNYLEYIGQKKSPGS</sequence>
<dbReference type="RefSeq" id="WP_133227004.1">
    <property type="nucleotide sequence ID" value="NZ_SOZE01000003.1"/>
</dbReference>
<dbReference type="GO" id="GO:0016740">
    <property type="term" value="F:transferase activity"/>
    <property type="evidence" value="ECO:0007669"/>
    <property type="project" value="UniProtKB-KW"/>
</dbReference>
<dbReference type="AlphaFoldDB" id="A0A4Y8SM03"/>
<keyword evidence="3" id="KW-1185">Reference proteome</keyword>
<proteinExistence type="predicted"/>